<keyword evidence="3" id="KW-1185">Reference proteome</keyword>
<evidence type="ECO:0000313" key="2">
    <source>
        <dbReference type="EMBL" id="KAG4424077.1"/>
    </source>
</evidence>
<feature type="compositionally biased region" description="Polar residues" evidence="1">
    <location>
        <begin position="44"/>
        <end position="64"/>
    </location>
</feature>
<dbReference type="AlphaFoldDB" id="A0A8H7WFZ6"/>
<dbReference type="Proteomes" id="UP000664132">
    <property type="component" value="Unassembled WGS sequence"/>
</dbReference>
<name>A0A8H7WFZ6_9HELO</name>
<feature type="compositionally biased region" description="Basic and acidic residues" evidence="1">
    <location>
        <begin position="78"/>
        <end position="90"/>
    </location>
</feature>
<sequence>MTMASNKSIRDFFKPKAVAEPNAPAPSAAFKVPSVPTMRAANVSAPSTQMAPQPSSAPKSSDQRSYTSSLSPPPSSDASERPHSEQRENVPPRALPAKSSSDRVIENSDDEDDSDDSLEDLSTILAAKFPNSASRPKMSGEKPTPTTPAAPRYKTRTNFHVSPMPVLSKKKFDLKSLVSHAEDDEAAEATTQRYKAMLEEPDIEEDDRSSSDAAKRGKFKHSVLLESVVADGEDGGTHRVARAIQRTEATIVEQRWYFFETGTKQVKPERKRFPVASVPETWKDVLIDPRMRQQTFASGFAEDMVSMGHELPEELFLWMLDEVSVEARDPLRTAYLSTMRESHEQITRLITDDAIRSMFLRLGANPKAQEVEALKSVNKLKCPYPRRNWANLLAIIKFFGQVAKLLDEKSRRYFIFILLKMSLDKMVSENVDIHAAVQETIARLCQYIVDWDGTCIFVCESIFKSTTSASLRLQTIESIASTSPRSHDLRRRLATCFFHDSLSHASQSSYHSTSLHAIMSALQGPRFRIKPQTDTSPGTDYHELRALVYLLDVTLDDGLSSDRDLSDKEQEEMFNEDIEDFAKQLDWIGSKIQTGGAAFFTRLDTKEALTLVKQRAVGMLRTKSKLKHSWYNENDEKEKKRLESFEREKKGMASFLKKQVAE</sequence>
<organism evidence="2 3">
    <name type="scientific">Cadophora malorum</name>
    <dbReference type="NCBI Taxonomy" id="108018"/>
    <lineage>
        <taxon>Eukaryota</taxon>
        <taxon>Fungi</taxon>
        <taxon>Dikarya</taxon>
        <taxon>Ascomycota</taxon>
        <taxon>Pezizomycotina</taxon>
        <taxon>Leotiomycetes</taxon>
        <taxon>Helotiales</taxon>
        <taxon>Ploettnerulaceae</taxon>
        <taxon>Cadophora</taxon>
    </lineage>
</organism>
<proteinExistence type="predicted"/>
<feature type="region of interest" description="Disordered" evidence="1">
    <location>
        <begin position="1"/>
        <end position="153"/>
    </location>
</feature>
<dbReference type="EMBL" id="JAFJYH010000025">
    <property type="protein sequence ID" value="KAG4424077.1"/>
    <property type="molecule type" value="Genomic_DNA"/>
</dbReference>
<accession>A0A8H7WFZ6</accession>
<evidence type="ECO:0000256" key="1">
    <source>
        <dbReference type="SAM" id="MobiDB-lite"/>
    </source>
</evidence>
<gene>
    <name evidence="2" type="ORF">IFR04_002773</name>
</gene>
<dbReference type="OrthoDB" id="5350396at2759"/>
<comment type="caution">
    <text evidence="2">The sequence shown here is derived from an EMBL/GenBank/DDBJ whole genome shotgun (WGS) entry which is preliminary data.</text>
</comment>
<protein>
    <submittedName>
        <fullName evidence="2">Uncharacterized protein</fullName>
    </submittedName>
</protein>
<feature type="compositionally biased region" description="Acidic residues" evidence="1">
    <location>
        <begin position="107"/>
        <end position="119"/>
    </location>
</feature>
<evidence type="ECO:0000313" key="3">
    <source>
        <dbReference type="Proteomes" id="UP000664132"/>
    </source>
</evidence>
<reference evidence="2" key="1">
    <citation type="submission" date="2021-02" db="EMBL/GenBank/DDBJ databases">
        <title>Genome sequence Cadophora malorum strain M34.</title>
        <authorList>
            <person name="Stefanovic E."/>
            <person name="Vu D."/>
            <person name="Scully C."/>
            <person name="Dijksterhuis J."/>
            <person name="Roader J."/>
            <person name="Houbraken J."/>
        </authorList>
    </citation>
    <scope>NUCLEOTIDE SEQUENCE</scope>
    <source>
        <strain evidence="2">M34</strain>
    </source>
</reference>